<accession>A0A6N9UMQ5</accession>
<keyword evidence="5" id="KW-1185">Reference proteome</keyword>
<feature type="chain" id="PRO_5026822000" evidence="2">
    <location>
        <begin position="34"/>
        <end position="604"/>
    </location>
</feature>
<dbReference type="PANTHER" id="PTHR24260">
    <property type="match status" value="1"/>
</dbReference>
<dbReference type="Pfam" id="PF13517">
    <property type="entry name" value="FG-GAP_3"/>
    <property type="match status" value="1"/>
</dbReference>
<name>A0A6N9UMQ5_9ACTN</name>
<feature type="signal peptide" evidence="2">
    <location>
        <begin position="1"/>
        <end position="33"/>
    </location>
</feature>
<evidence type="ECO:0000313" key="5">
    <source>
        <dbReference type="Proteomes" id="UP000469545"/>
    </source>
</evidence>
<dbReference type="GO" id="GO:0006508">
    <property type="term" value="P:proteolysis"/>
    <property type="evidence" value="ECO:0007669"/>
    <property type="project" value="UniProtKB-KW"/>
</dbReference>
<dbReference type="InterPro" id="IPR051333">
    <property type="entry name" value="CLIP_Serine_Protease"/>
</dbReference>
<keyword evidence="4" id="KW-0645">Protease</keyword>
<dbReference type="Pfam" id="PF00089">
    <property type="entry name" value="Trypsin"/>
    <property type="match status" value="1"/>
</dbReference>
<dbReference type="InterPro" id="IPR009003">
    <property type="entry name" value="Peptidase_S1_PA"/>
</dbReference>
<evidence type="ECO:0000313" key="4">
    <source>
        <dbReference type="EMBL" id="NEB18854.1"/>
    </source>
</evidence>
<dbReference type="InterPro" id="IPR043504">
    <property type="entry name" value="Peptidase_S1_PA_chymotrypsin"/>
</dbReference>
<dbReference type="Gene3D" id="2.40.10.10">
    <property type="entry name" value="Trypsin-like serine proteases"/>
    <property type="match status" value="1"/>
</dbReference>
<dbReference type="PROSITE" id="PS50240">
    <property type="entry name" value="TRYPSIN_DOM"/>
    <property type="match status" value="1"/>
</dbReference>
<dbReference type="GO" id="GO:0004252">
    <property type="term" value="F:serine-type endopeptidase activity"/>
    <property type="evidence" value="ECO:0007669"/>
    <property type="project" value="InterPro"/>
</dbReference>
<sequence length="604" mass="64329">MIRPPKHSLRVLTASVAAAIAAPLTVFALPAQAVVGSPGADNTYAFTAKLVIGEHERGCSAALVSKEWLLSAASCFVDDPAAGISVPAGSPKSKTIATVGGGSSAVRQTREVVELRQYGQRDLVLARLAQPVIGVEPVTVSATAAAAGQELTSVGYGRTAEDWAPVKPHSGTFAVDAVNNGEVTISGKDDASICMGDAGGPTLRLVGGKPELVAVSSRSYQVGCFGVESAEGTPNTAVATRVDDVRAWIADNAKQTPAQDYNGDGRSDVATWYDYADGSDKVHLWDGGMHGAMQLPTVAYSADAGTWNEDDAKLVTGDYNGDGRSDIGLFYGYSDGTVKLFTKNAKADGTFEGSVVSWTDTDWTWARMHPYTGDFNGDGRDDIAVWYDYADGSDKVFTFLSKEDGTFNKPFTAWSRASGWTFDHMKVSTGDFNADGRDDLGLMYFYDTGEVKTITLPSLETGAFQHDQVEGWTSGSWGSAERTSVQSGDFNGDGRDELAAWYDYSDGSDAVISFSSTAANGALTARKEIWRADAGRYTRDHMRVVGGDYNGDGRDDLAALYGYDDGSLKMITWAANADGTLNEPLHGAEKATGWNYDRVSVFTR</sequence>
<evidence type="ECO:0000259" key="3">
    <source>
        <dbReference type="PROSITE" id="PS50240"/>
    </source>
</evidence>
<evidence type="ECO:0000256" key="2">
    <source>
        <dbReference type="SAM" id="SignalP"/>
    </source>
</evidence>
<dbReference type="EMBL" id="JAAGMB010000456">
    <property type="protein sequence ID" value="NEB18854.1"/>
    <property type="molecule type" value="Genomic_DNA"/>
</dbReference>
<dbReference type="PANTHER" id="PTHR24260:SF136">
    <property type="entry name" value="GH08193P-RELATED"/>
    <property type="match status" value="1"/>
</dbReference>
<dbReference type="SUPFAM" id="SSF69318">
    <property type="entry name" value="Integrin alpha N-terminal domain"/>
    <property type="match status" value="1"/>
</dbReference>
<dbReference type="SMART" id="SM00020">
    <property type="entry name" value="Tryp_SPc"/>
    <property type="match status" value="1"/>
</dbReference>
<dbReference type="PRINTS" id="PR00722">
    <property type="entry name" value="CHYMOTRYPSIN"/>
</dbReference>
<dbReference type="AlphaFoldDB" id="A0A6N9UMQ5"/>
<gene>
    <name evidence="4" type="ORF">G3I46_20460</name>
</gene>
<dbReference type="InterPro" id="IPR013517">
    <property type="entry name" value="FG-GAP"/>
</dbReference>
<dbReference type="SUPFAM" id="SSF50494">
    <property type="entry name" value="Trypsin-like serine proteases"/>
    <property type="match status" value="1"/>
</dbReference>
<dbReference type="RefSeq" id="WP_164141147.1">
    <property type="nucleotide sequence ID" value="NZ_JAAGMB010000456.1"/>
</dbReference>
<dbReference type="Proteomes" id="UP000469545">
    <property type="component" value="Unassembled WGS sequence"/>
</dbReference>
<evidence type="ECO:0000256" key="1">
    <source>
        <dbReference type="ARBA" id="ARBA00022729"/>
    </source>
</evidence>
<dbReference type="Gene3D" id="2.40.128.340">
    <property type="match status" value="3"/>
</dbReference>
<dbReference type="InterPro" id="IPR001254">
    <property type="entry name" value="Trypsin_dom"/>
</dbReference>
<dbReference type="InterPro" id="IPR028994">
    <property type="entry name" value="Integrin_alpha_N"/>
</dbReference>
<dbReference type="InterPro" id="IPR001314">
    <property type="entry name" value="Peptidase_S1A"/>
</dbReference>
<comment type="caution">
    <text evidence="4">The sequence shown here is derived from an EMBL/GenBank/DDBJ whole genome shotgun (WGS) entry which is preliminary data.</text>
</comment>
<keyword evidence="1 2" id="KW-0732">Signal</keyword>
<protein>
    <submittedName>
        <fullName evidence="4">Trypsin-like serine protease</fullName>
    </submittedName>
</protein>
<feature type="domain" description="Peptidase S1" evidence="3">
    <location>
        <begin position="34"/>
        <end position="254"/>
    </location>
</feature>
<reference evidence="4 5" key="1">
    <citation type="submission" date="2020-01" db="EMBL/GenBank/DDBJ databases">
        <title>Insect and environment-associated Actinomycetes.</title>
        <authorList>
            <person name="Currrie C."/>
            <person name="Chevrette M."/>
            <person name="Carlson C."/>
            <person name="Stubbendieck R."/>
            <person name="Wendt-Pienkowski E."/>
        </authorList>
    </citation>
    <scope>NUCLEOTIDE SEQUENCE [LARGE SCALE GENOMIC DNA]</scope>
    <source>
        <strain evidence="4 5">SID14172</strain>
    </source>
</reference>
<keyword evidence="4" id="KW-0378">Hydrolase</keyword>
<organism evidence="4 5">
    <name type="scientific">Streptomyces coelicoflavus</name>
    <dbReference type="NCBI Taxonomy" id="285562"/>
    <lineage>
        <taxon>Bacteria</taxon>
        <taxon>Bacillati</taxon>
        <taxon>Actinomycetota</taxon>
        <taxon>Actinomycetes</taxon>
        <taxon>Kitasatosporales</taxon>
        <taxon>Streptomycetaceae</taxon>
        <taxon>Streptomyces</taxon>
    </lineage>
</organism>
<proteinExistence type="predicted"/>